<evidence type="ECO:0000313" key="2">
    <source>
        <dbReference type="EMBL" id="RVX03786.1"/>
    </source>
</evidence>
<feature type="compositionally biased region" description="Pro residues" evidence="1">
    <location>
        <begin position="34"/>
        <end position="50"/>
    </location>
</feature>
<gene>
    <name evidence="2" type="ORF">CK203_022964</name>
</gene>
<name>A0A438J4F6_VITVI</name>
<protein>
    <submittedName>
        <fullName evidence="2">Uncharacterized protein</fullName>
    </submittedName>
</protein>
<reference evidence="2 3" key="1">
    <citation type="journal article" date="2018" name="PLoS Genet.">
        <title>Population sequencing reveals clonal diversity and ancestral inbreeding in the grapevine cultivar Chardonnay.</title>
        <authorList>
            <person name="Roach M.J."/>
            <person name="Johnson D.L."/>
            <person name="Bohlmann J."/>
            <person name="van Vuuren H.J."/>
            <person name="Jones S.J."/>
            <person name="Pretorius I.S."/>
            <person name="Schmidt S.A."/>
            <person name="Borneman A.R."/>
        </authorList>
    </citation>
    <scope>NUCLEOTIDE SEQUENCE [LARGE SCALE GENOMIC DNA]</scope>
    <source>
        <strain evidence="3">cv. Chardonnay</strain>
        <tissue evidence="2">Leaf</tissue>
    </source>
</reference>
<sequence>MEGASTWDAPRRCGATLQPLSPIAFEQGELPTETIPPVPTSPTSTPPVPMPEAISAASPMTPTVPPVAPTTSEPSITISASKFRGLVHTFQTLTTTHAALFQQMPDFPASSEPLAPTEDTIPAEDTTIVEIVDTVTATPEDASSPPEAATT</sequence>
<evidence type="ECO:0000313" key="3">
    <source>
        <dbReference type="Proteomes" id="UP000288805"/>
    </source>
</evidence>
<dbReference type="AlphaFoldDB" id="A0A438J4F6"/>
<feature type="compositionally biased region" description="Low complexity" evidence="1">
    <location>
        <begin position="51"/>
        <end position="61"/>
    </location>
</feature>
<dbReference type="EMBL" id="QGNW01000064">
    <property type="protein sequence ID" value="RVX03786.1"/>
    <property type="molecule type" value="Genomic_DNA"/>
</dbReference>
<dbReference type="Proteomes" id="UP000288805">
    <property type="component" value="Unassembled WGS sequence"/>
</dbReference>
<accession>A0A438J4F6</accession>
<feature type="region of interest" description="Disordered" evidence="1">
    <location>
        <begin position="31"/>
        <end position="73"/>
    </location>
</feature>
<comment type="caution">
    <text evidence="2">The sequence shown here is derived from an EMBL/GenBank/DDBJ whole genome shotgun (WGS) entry which is preliminary data.</text>
</comment>
<evidence type="ECO:0000256" key="1">
    <source>
        <dbReference type="SAM" id="MobiDB-lite"/>
    </source>
</evidence>
<proteinExistence type="predicted"/>
<organism evidence="2 3">
    <name type="scientific">Vitis vinifera</name>
    <name type="common">Grape</name>
    <dbReference type="NCBI Taxonomy" id="29760"/>
    <lineage>
        <taxon>Eukaryota</taxon>
        <taxon>Viridiplantae</taxon>
        <taxon>Streptophyta</taxon>
        <taxon>Embryophyta</taxon>
        <taxon>Tracheophyta</taxon>
        <taxon>Spermatophyta</taxon>
        <taxon>Magnoliopsida</taxon>
        <taxon>eudicotyledons</taxon>
        <taxon>Gunneridae</taxon>
        <taxon>Pentapetalae</taxon>
        <taxon>rosids</taxon>
        <taxon>Vitales</taxon>
        <taxon>Vitaceae</taxon>
        <taxon>Viteae</taxon>
        <taxon>Vitis</taxon>
    </lineage>
</organism>